<keyword evidence="1" id="KW-1133">Transmembrane helix</keyword>
<proteinExistence type="predicted"/>
<sequence length="485" mass="51430">MNDNKDNVRGRVDVLVAAGRPAEARATARTGLDTDGPDAGLFLALARAHLAEDDDDHDDDAERVFREGLDAFPNDIGLLAGYAELCARTDALDRPGRHARGPGLLARLRELAPHSPELLRAEAAGSSVSMSAKNTVSARRVQSFDAARVFAEAPTPQAAAAQAAQWASAAPRDLRLAVLAETTGALAAAGRTWSRLLLRRGLEYRFAVGVVVAVLIVLRITALPAVPFGVATGVGLLLGLPFLGLRKQLRGARERAAERLAIAVAATVTATVPGDEAGVGGDGFGPPELPPVPRVTPREYAYAGAGLVLLLVIGVTAYTSSLAYPRYDVVTHDTFRGLQGIDLREEFDPFGAVPDNEKEASTARVYVAEDATPDAAAEYLVAVTTGDFHEMRESYVYGGNGLVPDDMAGAGIVHDTWRAEAGPYGAWMRCLRYIEAATGTPRASCVWGDKGSMGMVLFTDADRNRDAVEETARSVGADFLRRAED</sequence>
<keyword evidence="1" id="KW-0812">Transmembrane</keyword>
<dbReference type="RefSeq" id="WP_150263422.1">
    <property type="nucleotide sequence ID" value="NZ_CP029194.1"/>
</dbReference>
<name>A0A5P2AJ36_STRVZ</name>
<dbReference type="OrthoDB" id="4135194at2"/>
<gene>
    <name evidence="2" type="ORF">DEJ46_00615</name>
</gene>
<feature type="transmembrane region" description="Helical" evidence="1">
    <location>
        <begin position="228"/>
        <end position="245"/>
    </location>
</feature>
<feature type="transmembrane region" description="Helical" evidence="1">
    <location>
        <begin position="204"/>
        <end position="222"/>
    </location>
</feature>
<organism evidence="2 3">
    <name type="scientific">Streptomyces venezuelae</name>
    <dbReference type="NCBI Taxonomy" id="54571"/>
    <lineage>
        <taxon>Bacteria</taxon>
        <taxon>Bacillati</taxon>
        <taxon>Actinomycetota</taxon>
        <taxon>Actinomycetes</taxon>
        <taxon>Kitasatosporales</taxon>
        <taxon>Streptomycetaceae</taxon>
        <taxon>Streptomyces</taxon>
    </lineage>
</organism>
<keyword evidence="1" id="KW-0472">Membrane</keyword>
<dbReference type="AlphaFoldDB" id="A0A5P2AJ36"/>
<evidence type="ECO:0000256" key="1">
    <source>
        <dbReference type="SAM" id="Phobius"/>
    </source>
</evidence>
<evidence type="ECO:0000313" key="2">
    <source>
        <dbReference type="EMBL" id="QES17787.1"/>
    </source>
</evidence>
<reference evidence="2 3" key="1">
    <citation type="submission" date="2018-05" db="EMBL/GenBank/DDBJ databases">
        <title>Streptomyces venezuelae.</title>
        <authorList>
            <person name="Kim W."/>
            <person name="Lee N."/>
            <person name="Cho B.-K."/>
        </authorList>
    </citation>
    <scope>NUCLEOTIDE SEQUENCE [LARGE SCALE GENOMIC DNA]</scope>
    <source>
        <strain evidence="2 3">ATCC 15068</strain>
    </source>
</reference>
<accession>A0A5P2AJ36</accession>
<dbReference type="Proteomes" id="UP000324106">
    <property type="component" value="Chromosome"/>
</dbReference>
<protein>
    <submittedName>
        <fullName evidence="2">Uncharacterized protein</fullName>
    </submittedName>
</protein>
<feature type="transmembrane region" description="Helical" evidence="1">
    <location>
        <begin position="300"/>
        <end position="318"/>
    </location>
</feature>
<dbReference type="EMBL" id="CP029194">
    <property type="protein sequence ID" value="QES17787.1"/>
    <property type="molecule type" value="Genomic_DNA"/>
</dbReference>
<evidence type="ECO:0000313" key="3">
    <source>
        <dbReference type="Proteomes" id="UP000324106"/>
    </source>
</evidence>